<dbReference type="EMBL" id="CAFBQH010000100">
    <property type="protein sequence ID" value="CAB5055454.1"/>
    <property type="molecule type" value="Genomic_DNA"/>
</dbReference>
<dbReference type="AlphaFoldDB" id="A0A6J7TNB4"/>
<accession>A0A6J7TNB4</accession>
<name>A0A6J7TNB4_9ZZZZ</name>
<sequence length="75" mass="8231">MVKLYFTPFVNPSMVHDVSIVRHTTSPVFDVTTYVMFVDVVTALHDKEIDLLRERLAASTGTSGFPSGVPFAVTA</sequence>
<proteinExistence type="predicted"/>
<protein>
    <submittedName>
        <fullName evidence="1">Unannotated protein</fullName>
    </submittedName>
</protein>
<gene>
    <name evidence="1" type="ORF">UFOPK4293_01373</name>
</gene>
<reference evidence="1" key="1">
    <citation type="submission" date="2020-05" db="EMBL/GenBank/DDBJ databases">
        <authorList>
            <person name="Chiriac C."/>
            <person name="Salcher M."/>
            <person name="Ghai R."/>
            <person name="Kavagutti S V."/>
        </authorList>
    </citation>
    <scope>NUCLEOTIDE SEQUENCE</scope>
</reference>
<evidence type="ECO:0000313" key="1">
    <source>
        <dbReference type="EMBL" id="CAB5055454.1"/>
    </source>
</evidence>
<organism evidence="1">
    <name type="scientific">freshwater metagenome</name>
    <dbReference type="NCBI Taxonomy" id="449393"/>
    <lineage>
        <taxon>unclassified sequences</taxon>
        <taxon>metagenomes</taxon>
        <taxon>ecological metagenomes</taxon>
    </lineage>
</organism>